<evidence type="ECO:0000256" key="1">
    <source>
        <dbReference type="SAM" id="Phobius"/>
    </source>
</evidence>
<feature type="transmembrane region" description="Helical" evidence="1">
    <location>
        <begin position="12"/>
        <end position="32"/>
    </location>
</feature>
<gene>
    <name evidence="2" type="ORF">RHAB21_03923</name>
</gene>
<keyword evidence="1" id="KW-1133">Transmembrane helix</keyword>
<keyword evidence="3" id="KW-1185">Reference proteome</keyword>
<keyword evidence="1" id="KW-0472">Membrane</keyword>
<dbReference type="EMBL" id="CABFWE030000011">
    <property type="protein sequence ID" value="CAD7048548.1"/>
    <property type="molecule type" value="Genomic_DNA"/>
</dbReference>
<evidence type="ECO:0000313" key="3">
    <source>
        <dbReference type="Proteomes" id="UP000601041"/>
    </source>
</evidence>
<protein>
    <submittedName>
        <fullName evidence="2">Uncharacterized protein</fullName>
    </submittedName>
</protein>
<proteinExistence type="predicted"/>
<dbReference type="Proteomes" id="UP000601041">
    <property type="component" value="Unassembled WGS sequence"/>
</dbReference>
<evidence type="ECO:0000313" key="2">
    <source>
        <dbReference type="EMBL" id="CAD7048548.1"/>
    </source>
</evidence>
<name>A0ABN7JU84_9HYPH</name>
<reference evidence="2 3" key="1">
    <citation type="submission" date="2020-11" db="EMBL/GenBank/DDBJ databases">
        <authorList>
            <person name="Lassalle F."/>
        </authorList>
    </citation>
    <scope>NUCLEOTIDE SEQUENCE [LARGE SCALE GENOMIC DNA]</scope>
    <source>
        <strain evidence="2 3">AB21</strain>
    </source>
</reference>
<keyword evidence="1" id="KW-0812">Transmembrane</keyword>
<sequence>MQKETIVMDTGLLITMFFSVFAASGLCCAYWYSETGRD</sequence>
<accession>A0ABN7JU84</accession>
<comment type="caution">
    <text evidence="2">The sequence shown here is derived from an EMBL/GenBank/DDBJ whole genome shotgun (WGS) entry which is preliminary data.</text>
</comment>
<organism evidence="2 3">
    <name type="scientific">Pseudorhizobium halotolerans</name>
    <dbReference type="NCBI Taxonomy" id="1233081"/>
    <lineage>
        <taxon>Bacteria</taxon>
        <taxon>Pseudomonadati</taxon>
        <taxon>Pseudomonadota</taxon>
        <taxon>Alphaproteobacteria</taxon>
        <taxon>Hyphomicrobiales</taxon>
        <taxon>Rhizobiaceae</taxon>
        <taxon>Rhizobium/Agrobacterium group</taxon>
        <taxon>Pseudorhizobium</taxon>
    </lineage>
</organism>